<dbReference type="OMA" id="TRSTNAM"/>
<evidence type="ECO:0008006" key="4">
    <source>
        <dbReference type="Google" id="ProtNLM"/>
    </source>
</evidence>
<evidence type="ECO:0000313" key="2">
    <source>
        <dbReference type="EMBL" id="EFX61360.1"/>
    </source>
</evidence>
<keyword evidence="3" id="KW-1185">Reference proteome</keyword>
<dbReference type="OrthoDB" id="5985917at2759"/>
<dbReference type="AlphaFoldDB" id="E9I3R9"/>
<feature type="compositionally biased region" description="Polar residues" evidence="1">
    <location>
        <begin position="171"/>
        <end position="181"/>
    </location>
</feature>
<protein>
    <recommendedName>
        <fullName evidence="4">Reverse transcriptase domain-containing protein</fullName>
    </recommendedName>
</protein>
<feature type="compositionally biased region" description="Polar residues" evidence="1">
    <location>
        <begin position="189"/>
        <end position="211"/>
    </location>
</feature>
<dbReference type="KEGG" id="dpx:DAPPUDRAFT_340007"/>
<evidence type="ECO:0000256" key="1">
    <source>
        <dbReference type="SAM" id="MobiDB-lite"/>
    </source>
</evidence>
<evidence type="ECO:0000313" key="3">
    <source>
        <dbReference type="Proteomes" id="UP000000305"/>
    </source>
</evidence>
<accession>E9I3R9</accession>
<dbReference type="Proteomes" id="UP000000305">
    <property type="component" value="Unassembled WGS sequence"/>
</dbReference>
<gene>
    <name evidence="2" type="ORF">DAPPUDRAFT_340007</name>
</gene>
<reference evidence="2 3" key="1">
    <citation type="journal article" date="2011" name="Science">
        <title>The ecoresponsive genome of Daphnia pulex.</title>
        <authorList>
            <person name="Colbourne J.K."/>
            <person name="Pfrender M.E."/>
            <person name="Gilbert D."/>
            <person name="Thomas W.K."/>
            <person name="Tucker A."/>
            <person name="Oakley T.H."/>
            <person name="Tokishita S."/>
            <person name="Aerts A."/>
            <person name="Arnold G.J."/>
            <person name="Basu M.K."/>
            <person name="Bauer D.J."/>
            <person name="Caceres C.E."/>
            <person name="Carmel L."/>
            <person name="Casola C."/>
            <person name="Choi J.H."/>
            <person name="Detter J.C."/>
            <person name="Dong Q."/>
            <person name="Dusheyko S."/>
            <person name="Eads B.D."/>
            <person name="Frohlich T."/>
            <person name="Geiler-Samerotte K.A."/>
            <person name="Gerlach D."/>
            <person name="Hatcher P."/>
            <person name="Jogdeo S."/>
            <person name="Krijgsveld J."/>
            <person name="Kriventseva E.V."/>
            <person name="Kultz D."/>
            <person name="Laforsch C."/>
            <person name="Lindquist E."/>
            <person name="Lopez J."/>
            <person name="Manak J.R."/>
            <person name="Muller J."/>
            <person name="Pangilinan J."/>
            <person name="Patwardhan R.P."/>
            <person name="Pitluck S."/>
            <person name="Pritham E.J."/>
            <person name="Rechtsteiner A."/>
            <person name="Rho M."/>
            <person name="Rogozin I.B."/>
            <person name="Sakarya O."/>
            <person name="Salamov A."/>
            <person name="Schaack S."/>
            <person name="Shapiro H."/>
            <person name="Shiga Y."/>
            <person name="Skalitzky C."/>
            <person name="Smith Z."/>
            <person name="Souvorov A."/>
            <person name="Sung W."/>
            <person name="Tang Z."/>
            <person name="Tsuchiya D."/>
            <person name="Tu H."/>
            <person name="Vos H."/>
            <person name="Wang M."/>
            <person name="Wolf Y.I."/>
            <person name="Yamagata H."/>
            <person name="Yamada T."/>
            <person name="Ye Y."/>
            <person name="Shaw J.R."/>
            <person name="Andrews J."/>
            <person name="Crease T.J."/>
            <person name="Tang H."/>
            <person name="Lucas S.M."/>
            <person name="Robertson H.M."/>
            <person name="Bork P."/>
            <person name="Koonin E.V."/>
            <person name="Zdobnov E.M."/>
            <person name="Grigoriev I.V."/>
            <person name="Lynch M."/>
            <person name="Boore J.L."/>
        </authorList>
    </citation>
    <scope>NUCLEOTIDE SEQUENCE [LARGE SCALE GENOMIC DNA]</scope>
</reference>
<sequence length="211" mass="23081">MLRGSPHLGIPLPSEDSLTSIFFADDSTLLSNSLQAAVEQMAIVDKFCSVSGARLNHAKCMTLVLNEHLDTEDIDSGGLLNVLPTGQPTKYLGFLFGHRLPKDLQLQRLSDKFLSVFPIWGGRARTLQGRKLIVSTMMLSMLWHVTASIVVPKSTIDIWQQMHSTRGIQDSLSAFTPSSTPHVPRRTRSTNAMESSGSAPIQPSDGQTVPQ</sequence>
<dbReference type="InParanoid" id="E9I3R9"/>
<proteinExistence type="predicted"/>
<organism evidence="2 3">
    <name type="scientific">Daphnia pulex</name>
    <name type="common">Water flea</name>
    <dbReference type="NCBI Taxonomy" id="6669"/>
    <lineage>
        <taxon>Eukaryota</taxon>
        <taxon>Metazoa</taxon>
        <taxon>Ecdysozoa</taxon>
        <taxon>Arthropoda</taxon>
        <taxon>Crustacea</taxon>
        <taxon>Branchiopoda</taxon>
        <taxon>Diplostraca</taxon>
        <taxon>Cladocera</taxon>
        <taxon>Anomopoda</taxon>
        <taxon>Daphniidae</taxon>
        <taxon>Daphnia</taxon>
    </lineage>
</organism>
<dbReference type="EMBL" id="GL734710">
    <property type="protein sequence ID" value="EFX61360.1"/>
    <property type="molecule type" value="Genomic_DNA"/>
</dbReference>
<name>E9I3R9_DAPPU</name>
<feature type="region of interest" description="Disordered" evidence="1">
    <location>
        <begin position="171"/>
        <end position="211"/>
    </location>
</feature>
<dbReference type="HOGENOM" id="CLU_099268_0_0_1"/>